<feature type="compositionally biased region" description="Basic and acidic residues" evidence="4">
    <location>
        <begin position="106"/>
        <end position="122"/>
    </location>
</feature>
<comment type="similarity">
    <text evidence="1">Belongs to the SPT2 family.</text>
</comment>
<dbReference type="KEGG" id="afm:AFUA_2G10110"/>
<comment type="caution">
    <text evidence="5">The sequence shown here is derived from an EMBL/GenBank/DDBJ whole genome shotgun (WGS) entry which is preliminary data.</text>
</comment>
<dbReference type="eggNOG" id="ENOG502SCZV">
    <property type="taxonomic scope" value="Eukaryota"/>
</dbReference>
<dbReference type="SMART" id="SM00784">
    <property type="entry name" value="SPT2"/>
    <property type="match status" value="1"/>
</dbReference>
<dbReference type="OMA" id="QHKKVEK"/>
<keyword evidence="2 3" id="KW-0175">Coiled coil</keyword>
<dbReference type="InterPro" id="IPR013256">
    <property type="entry name" value="Chromatin_SPT2"/>
</dbReference>
<name>Q4X1F9_ASPFU</name>
<dbReference type="STRING" id="330879.Q4X1F9"/>
<feature type="compositionally biased region" description="Basic and acidic residues" evidence="4">
    <location>
        <begin position="202"/>
        <end position="228"/>
    </location>
</feature>
<evidence type="ECO:0000256" key="4">
    <source>
        <dbReference type="SAM" id="MobiDB-lite"/>
    </source>
</evidence>
<protein>
    <recommendedName>
        <fullName evidence="7">SPT2 chromatin protein</fullName>
    </recommendedName>
</protein>
<feature type="compositionally biased region" description="Acidic residues" evidence="4">
    <location>
        <begin position="307"/>
        <end position="319"/>
    </location>
</feature>
<dbReference type="RefSeq" id="XP_755344.1">
    <property type="nucleotide sequence ID" value="XM_750251.1"/>
</dbReference>
<evidence type="ECO:0000313" key="5">
    <source>
        <dbReference type="EMBL" id="EAL93306.1"/>
    </source>
</evidence>
<dbReference type="GO" id="GO:0006360">
    <property type="term" value="P:transcription by RNA polymerase I"/>
    <property type="evidence" value="ECO:0000318"/>
    <property type="project" value="GO_Central"/>
</dbReference>
<sequence length="379" mass="41288">MSPLKLPKVTERRPRDYLLLEEQDGVWQQHYDSSSALSFRRHHYFLDSVLSSIETGRPAPIAPPPPVRTPAPPVSSSNVGSRAYKPTNGLGSNATGQGNVAAGVKRKAEDQLRRPQKPESEASAKPSAGKPVNASITSKSRPVAASSSAKSTHGNTATAAQKPPQISSKPPPKGSYADLMMKAKELQTKAPAQVGMFKHQPVAKEKLSKAERKRRALEAQIKEKESRLAKKPGTVSGRATGTKSGDGKLARKREHEELTYKGTARPSQTPTQLEYRGTAGLPSRRSSQEPKAQSRASKRARMNEYLATDEEDEGDDYDEYYSASSDMEAGYDDVEEEEAAALAAAKKEDEEELRAELAAKQEKLERRKKLAALAAKSRS</sequence>
<dbReference type="AlphaFoldDB" id="Q4X1F9"/>
<dbReference type="Proteomes" id="UP000002530">
    <property type="component" value="Unassembled WGS sequence"/>
</dbReference>
<evidence type="ECO:0000256" key="2">
    <source>
        <dbReference type="ARBA" id="ARBA00023054"/>
    </source>
</evidence>
<feature type="compositionally biased region" description="Pro residues" evidence="4">
    <location>
        <begin position="60"/>
        <end position="73"/>
    </location>
</feature>
<evidence type="ECO:0000313" key="6">
    <source>
        <dbReference type="Proteomes" id="UP000002530"/>
    </source>
</evidence>
<gene>
    <name evidence="5" type="ORF">AFUA_2G10110</name>
</gene>
<dbReference type="GeneID" id="3512933"/>
<organism evidence="5 6">
    <name type="scientific">Aspergillus fumigatus (strain ATCC MYA-4609 / CBS 101355 / FGSC A1100 / Af293)</name>
    <name type="common">Neosartorya fumigata</name>
    <dbReference type="NCBI Taxonomy" id="330879"/>
    <lineage>
        <taxon>Eukaryota</taxon>
        <taxon>Fungi</taxon>
        <taxon>Dikarya</taxon>
        <taxon>Ascomycota</taxon>
        <taxon>Pezizomycotina</taxon>
        <taxon>Eurotiomycetes</taxon>
        <taxon>Eurotiomycetidae</taxon>
        <taxon>Eurotiales</taxon>
        <taxon>Aspergillaceae</taxon>
        <taxon>Aspergillus</taxon>
        <taxon>Aspergillus subgen. Fumigati</taxon>
    </lineage>
</organism>
<dbReference type="OrthoDB" id="5430658at2759"/>
<dbReference type="HOGENOM" id="CLU_068909_0_0_1"/>
<dbReference type="GO" id="GO:0042393">
    <property type="term" value="F:histone binding"/>
    <property type="evidence" value="ECO:0000318"/>
    <property type="project" value="GO_Central"/>
</dbReference>
<dbReference type="InParanoid" id="Q4X1F9"/>
<dbReference type="GO" id="GO:0003677">
    <property type="term" value="F:DNA binding"/>
    <property type="evidence" value="ECO:0000318"/>
    <property type="project" value="GO_Central"/>
</dbReference>
<feature type="region of interest" description="Disordered" evidence="4">
    <location>
        <begin position="57"/>
        <end position="319"/>
    </location>
</feature>
<dbReference type="Pfam" id="PF08243">
    <property type="entry name" value="SPT2"/>
    <property type="match status" value="1"/>
</dbReference>
<dbReference type="EMBL" id="AAHF01000001">
    <property type="protein sequence ID" value="EAL93306.1"/>
    <property type="molecule type" value="Genomic_DNA"/>
</dbReference>
<feature type="compositionally biased region" description="Polar residues" evidence="4">
    <location>
        <begin position="89"/>
        <end position="98"/>
    </location>
</feature>
<evidence type="ECO:0000256" key="1">
    <source>
        <dbReference type="ARBA" id="ARBA00006461"/>
    </source>
</evidence>
<feature type="compositionally biased region" description="Basic and acidic residues" evidence="4">
    <location>
        <begin position="245"/>
        <end position="259"/>
    </location>
</feature>
<dbReference type="GO" id="GO:0006334">
    <property type="term" value="P:nucleosome assembly"/>
    <property type="evidence" value="ECO:0000318"/>
    <property type="project" value="GO_Central"/>
</dbReference>
<evidence type="ECO:0000256" key="3">
    <source>
        <dbReference type="SAM" id="Coils"/>
    </source>
</evidence>
<proteinExistence type="inferred from homology"/>
<feature type="coiled-coil region" evidence="3">
    <location>
        <begin position="331"/>
        <end position="370"/>
    </location>
</feature>
<evidence type="ECO:0008006" key="7">
    <source>
        <dbReference type="Google" id="ProtNLM"/>
    </source>
</evidence>
<feature type="compositionally biased region" description="Polar residues" evidence="4">
    <location>
        <begin position="134"/>
        <end position="159"/>
    </location>
</feature>
<reference evidence="5 6" key="1">
    <citation type="journal article" date="2005" name="Nature">
        <title>Genomic sequence of the pathogenic and allergenic filamentous fungus Aspergillus fumigatus.</title>
        <authorList>
            <person name="Nierman W.C."/>
            <person name="Pain A."/>
            <person name="Anderson M.J."/>
            <person name="Wortman J.R."/>
            <person name="Kim H.S."/>
            <person name="Arroyo J."/>
            <person name="Berriman M."/>
            <person name="Abe K."/>
            <person name="Archer D.B."/>
            <person name="Bermejo C."/>
            <person name="Bennett J."/>
            <person name="Bowyer P."/>
            <person name="Chen D."/>
            <person name="Collins M."/>
            <person name="Coulsen R."/>
            <person name="Davies R."/>
            <person name="Dyer P.S."/>
            <person name="Farman M."/>
            <person name="Fedorova N."/>
            <person name="Fedorova N."/>
            <person name="Feldblyum T.V."/>
            <person name="Fischer R."/>
            <person name="Fosker N."/>
            <person name="Fraser A."/>
            <person name="Garcia J.L."/>
            <person name="Garcia M.J."/>
            <person name="Goble A."/>
            <person name="Goldman G.H."/>
            <person name="Gomi K."/>
            <person name="Griffith-Jones S."/>
            <person name="Gwilliam R."/>
            <person name="Haas B."/>
            <person name="Haas H."/>
            <person name="Harris D."/>
            <person name="Horiuchi H."/>
            <person name="Huang J."/>
            <person name="Humphray S."/>
            <person name="Jimenez J."/>
            <person name="Keller N."/>
            <person name="Khouri H."/>
            <person name="Kitamoto K."/>
            <person name="Kobayashi T."/>
            <person name="Konzack S."/>
            <person name="Kulkarni R."/>
            <person name="Kumagai T."/>
            <person name="Lafon A."/>
            <person name="Latge J.P."/>
            <person name="Li W."/>
            <person name="Lord A."/>
            <person name="Lu C."/>
            <person name="Majoros W.H."/>
            <person name="May G.S."/>
            <person name="Miller B.L."/>
            <person name="Mohamoud Y."/>
            <person name="Molina M."/>
            <person name="Monod M."/>
            <person name="Mouyna I."/>
            <person name="Mulligan S."/>
            <person name="Murphy L."/>
            <person name="O'Neil S."/>
            <person name="Paulsen I."/>
            <person name="Penalva M.A."/>
            <person name="Pertea M."/>
            <person name="Price C."/>
            <person name="Pritchard B.L."/>
            <person name="Quail M.A."/>
            <person name="Rabbinowitsch E."/>
            <person name="Rawlins N."/>
            <person name="Rajandream M.A."/>
            <person name="Reichard U."/>
            <person name="Renauld H."/>
            <person name="Robson G.D."/>
            <person name="Rodriguez de Cordoba S."/>
            <person name="Rodriguez-Pena J.M."/>
            <person name="Ronning C.M."/>
            <person name="Rutter S."/>
            <person name="Salzberg S.L."/>
            <person name="Sanchez M."/>
            <person name="Sanchez-Ferrero J.C."/>
            <person name="Saunders D."/>
            <person name="Seeger K."/>
            <person name="Squares R."/>
            <person name="Squares S."/>
            <person name="Takeuchi M."/>
            <person name="Tekaia F."/>
            <person name="Turner G."/>
            <person name="Vazquez de Aldana C.R."/>
            <person name="Weidman J."/>
            <person name="White O."/>
            <person name="Woodward J."/>
            <person name="Yu J.H."/>
            <person name="Fraser C."/>
            <person name="Galagan J.E."/>
            <person name="Asai K."/>
            <person name="Machida M."/>
            <person name="Hall N."/>
            <person name="Barrell B."/>
            <person name="Denning D.W."/>
        </authorList>
    </citation>
    <scope>NUCLEOTIDE SEQUENCE [LARGE SCALE GENOMIC DNA]</scope>
    <source>
        <strain evidence="5 6">Af293</strain>
    </source>
</reference>
<accession>Q4X1F9</accession>
<dbReference type="GO" id="GO:0005730">
    <property type="term" value="C:nucleolus"/>
    <property type="evidence" value="ECO:0000318"/>
    <property type="project" value="GO_Central"/>
</dbReference>
<keyword evidence="6" id="KW-1185">Reference proteome</keyword>